<protein>
    <submittedName>
        <fullName evidence="4">Protein-tyrosine phosphatase-like protein</fullName>
    </submittedName>
</protein>
<feature type="region of interest" description="Disordered" evidence="2">
    <location>
        <begin position="1"/>
        <end position="54"/>
    </location>
</feature>
<organism evidence="4 5">
    <name type="scientific">Pterulicium gracile</name>
    <dbReference type="NCBI Taxonomy" id="1884261"/>
    <lineage>
        <taxon>Eukaryota</taxon>
        <taxon>Fungi</taxon>
        <taxon>Dikarya</taxon>
        <taxon>Basidiomycota</taxon>
        <taxon>Agaricomycotina</taxon>
        <taxon>Agaricomycetes</taxon>
        <taxon>Agaricomycetidae</taxon>
        <taxon>Agaricales</taxon>
        <taxon>Pleurotineae</taxon>
        <taxon>Pterulaceae</taxon>
        <taxon>Pterulicium</taxon>
    </lineage>
</organism>
<accession>A0A5C3QC57</accession>
<feature type="compositionally biased region" description="Low complexity" evidence="2">
    <location>
        <begin position="26"/>
        <end position="54"/>
    </location>
</feature>
<dbReference type="EMBL" id="ML178832">
    <property type="protein sequence ID" value="TFK99645.1"/>
    <property type="molecule type" value="Genomic_DNA"/>
</dbReference>
<dbReference type="Gene3D" id="3.90.190.10">
    <property type="entry name" value="Protein tyrosine phosphatase superfamily"/>
    <property type="match status" value="1"/>
</dbReference>
<dbReference type="SUPFAM" id="SSF52799">
    <property type="entry name" value="(Phosphotyrosine protein) phosphatases II"/>
    <property type="match status" value="1"/>
</dbReference>
<dbReference type="PROSITE" id="PS00383">
    <property type="entry name" value="TYR_PHOSPHATASE_1"/>
    <property type="match status" value="1"/>
</dbReference>
<feature type="compositionally biased region" description="Low complexity" evidence="2">
    <location>
        <begin position="1"/>
        <end position="19"/>
    </location>
</feature>
<dbReference type="PANTHER" id="PTHR23339">
    <property type="entry name" value="TYROSINE SPECIFIC PROTEIN PHOSPHATASE AND DUAL SPECIFICITY PROTEIN PHOSPHATASE"/>
    <property type="match status" value="1"/>
</dbReference>
<dbReference type="InterPro" id="IPR000387">
    <property type="entry name" value="Tyr_Pase_dom"/>
</dbReference>
<dbReference type="InterPro" id="IPR057023">
    <property type="entry name" value="PTP-SAK"/>
</dbReference>
<dbReference type="Proteomes" id="UP000305067">
    <property type="component" value="Unassembled WGS sequence"/>
</dbReference>
<dbReference type="InterPro" id="IPR016130">
    <property type="entry name" value="Tyr_Pase_AS"/>
</dbReference>
<dbReference type="InterPro" id="IPR029021">
    <property type="entry name" value="Prot-tyrosine_phosphatase-like"/>
</dbReference>
<evidence type="ECO:0000313" key="4">
    <source>
        <dbReference type="EMBL" id="TFK99645.1"/>
    </source>
</evidence>
<evidence type="ECO:0000313" key="5">
    <source>
        <dbReference type="Proteomes" id="UP000305067"/>
    </source>
</evidence>
<dbReference type="GO" id="GO:0016791">
    <property type="term" value="F:phosphatase activity"/>
    <property type="evidence" value="ECO:0007669"/>
    <property type="project" value="UniProtKB-ARBA"/>
</dbReference>
<sequence length="255" mass="28367">MNPSTSTDTSTSTTFIVTTRNNKPRSGSSTNSIRTASSRRSSSSGSSIRSISTSASDRQIVESILSLSASPQPRPRPIPNSYWATPALLACEYPWTPLVLDPSRQKLDCVLKAGVRTFIDLTEEGELSPYASHLFARTEELGIDEADVEYHRFPIVDRRIPRNREAMYEVLEVLKDNERRGRICAVHCRGGIGRTGMVIGCWLVQSGLAKSGEDALKAIAIKWRTVEKCTRFPHSPETGPQFEFVKNFQPLRHVS</sequence>
<evidence type="ECO:0000256" key="2">
    <source>
        <dbReference type="SAM" id="MobiDB-lite"/>
    </source>
</evidence>
<feature type="domain" description="Tyrosine specific protein phosphatases" evidence="3">
    <location>
        <begin position="165"/>
        <end position="208"/>
    </location>
</feature>
<keyword evidence="5" id="KW-1185">Reference proteome</keyword>
<dbReference type="PROSITE" id="PS50056">
    <property type="entry name" value="TYR_PHOSPHATASE_2"/>
    <property type="match status" value="1"/>
</dbReference>
<dbReference type="InterPro" id="IPR050561">
    <property type="entry name" value="PTP"/>
</dbReference>
<gene>
    <name evidence="4" type="ORF">BDV98DRAFT_583982</name>
</gene>
<dbReference type="Pfam" id="PF22784">
    <property type="entry name" value="PTP-SAK"/>
    <property type="match status" value="1"/>
</dbReference>
<evidence type="ECO:0000256" key="1">
    <source>
        <dbReference type="ARBA" id="ARBA00022801"/>
    </source>
</evidence>
<dbReference type="AlphaFoldDB" id="A0A5C3QC57"/>
<dbReference type="STRING" id="1884261.A0A5C3QC57"/>
<dbReference type="OrthoDB" id="2017893at2759"/>
<name>A0A5C3QC57_9AGAR</name>
<reference evidence="4 5" key="1">
    <citation type="journal article" date="2019" name="Nat. Ecol. Evol.">
        <title>Megaphylogeny resolves global patterns of mushroom evolution.</title>
        <authorList>
            <person name="Varga T."/>
            <person name="Krizsan K."/>
            <person name="Foldi C."/>
            <person name="Dima B."/>
            <person name="Sanchez-Garcia M."/>
            <person name="Sanchez-Ramirez S."/>
            <person name="Szollosi G.J."/>
            <person name="Szarkandi J.G."/>
            <person name="Papp V."/>
            <person name="Albert L."/>
            <person name="Andreopoulos W."/>
            <person name="Angelini C."/>
            <person name="Antonin V."/>
            <person name="Barry K.W."/>
            <person name="Bougher N.L."/>
            <person name="Buchanan P."/>
            <person name="Buyck B."/>
            <person name="Bense V."/>
            <person name="Catcheside P."/>
            <person name="Chovatia M."/>
            <person name="Cooper J."/>
            <person name="Damon W."/>
            <person name="Desjardin D."/>
            <person name="Finy P."/>
            <person name="Geml J."/>
            <person name="Haridas S."/>
            <person name="Hughes K."/>
            <person name="Justo A."/>
            <person name="Karasinski D."/>
            <person name="Kautmanova I."/>
            <person name="Kiss B."/>
            <person name="Kocsube S."/>
            <person name="Kotiranta H."/>
            <person name="LaButti K.M."/>
            <person name="Lechner B.E."/>
            <person name="Liimatainen K."/>
            <person name="Lipzen A."/>
            <person name="Lukacs Z."/>
            <person name="Mihaltcheva S."/>
            <person name="Morgado L.N."/>
            <person name="Niskanen T."/>
            <person name="Noordeloos M.E."/>
            <person name="Ohm R.A."/>
            <person name="Ortiz-Santana B."/>
            <person name="Ovrebo C."/>
            <person name="Racz N."/>
            <person name="Riley R."/>
            <person name="Savchenko A."/>
            <person name="Shiryaev A."/>
            <person name="Soop K."/>
            <person name="Spirin V."/>
            <person name="Szebenyi C."/>
            <person name="Tomsovsky M."/>
            <person name="Tulloss R.E."/>
            <person name="Uehling J."/>
            <person name="Grigoriev I.V."/>
            <person name="Vagvolgyi C."/>
            <person name="Papp T."/>
            <person name="Martin F.M."/>
            <person name="Miettinen O."/>
            <person name="Hibbett D.S."/>
            <person name="Nagy L.G."/>
        </authorList>
    </citation>
    <scope>NUCLEOTIDE SEQUENCE [LARGE SCALE GENOMIC DNA]</scope>
    <source>
        <strain evidence="4 5">CBS 309.79</strain>
    </source>
</reference>
<keyword evidence="1" id="KW-0378">Hydrolase</keyword>
<proteinExistence type="predicted"/>
<evidence type="ECO:0000259" key="3">
    <source>
        <dbReference type="PROSITE" id="PS50056"/>
    </source>
</evidence>